<dbReference type="SMART" id="SM00052">
    <property type="entry name" value="EAL"/>
    <property type="match status" value="1"/>
</dbReference>
<dbReference type="SMART" id="SM00267">
    <property type="entry name" value="GGDEF"/>
    <property type="match status" value="1"/>
</dbReference>
<organism evidence="4 6">
    <name type="scientific">Devosia limi DSM 17137</name>
    <dbReference type="NCBI Taxonomy" id="1121477"/>
    <lineage>
        <taxon>Bacteria</taxon>
        <taxon>Pseudomonadati</taxon>
        <taxon>Pseudomonadota</taxon>
        <taxon>Alphaproteobacteria</taxon>
        <taxon>Hyphomicrobiales</taxon>
        <taxon>Devosiaceae</taxon>
        <taxon>Devosia</taxon>
    </lineage>
</organism>
<dbReference type="PROSITE" id="PS50883">
    <property type="entry name" value="EAL"/>
    <property type="match status" value="1"/>
</dbReference>
<keyword evidence="6" id="KW-1185">Reference proteome</keyword>
<dbReference type="Pfam" id="PF00990">
    <property type="entry name" value="GGDEF"/>
    <property type="match status" value="1"/>
</dbReference>
<dbReference type="CDD" id="cd01948">
    <property type="entry name" value="EAL"/>
    <property type="match status" value="1"/>
</dbReference>
<dbReference type="SUPFAM" id="SSF55073">
    <property type="entry name" value="Nucleotide cyclase"/>
    <property type="match status" value="1"/>
</dbReference>
<dbReference type="PATRIC" id="fig|1121477.3.peg.1310"/>
<feature type="domain" description="EAL" evidence="2">
    <location>
        <begin position="396"/>
        <end position="645"/>
    </location>
</feature>
<name>A0A0F5LYC6_9HYPH</name>
<dbReference type="STRING" id="1121477.SAMN02745223_00232"/>
<evidence type="ECO:0000313" key="7">
    <source>
        <dbReference type="Proteomes" id="UP000184533"/>
    </source>
</evidence>
<dbReference type="Proteomes" id="UP000033608">
    <property type="component" value="Unassembled WGS sequence"/>
</dbReference>
<sequence length="660" mass="72168">MSLRTILGRYFAAPPDTSELAQSQAHAFTRQVPVMYATVLTNVLILSATHFHVAPPLLTLYLPMMLAATCLARLVMWWSKRDHSFTDTEASSMLRSMVLMATILGFGFSGWAISLYPYGDGFQQAQIAFFIAVTTIGCMFCLIHLRPAAVAAAASIIVPFSIYILLSGNGVLIAMTINLIVVVVALMSILFRYNSNFAELVASRAEMAENQAETQRLSDANHRLANRDDLTDLPNRRSFERQLNAMLAQAHLDGREIAVARLDVDSFKAVNEIFGHANGNRVLAEIGLRILSHCSTATFVARTGGDQFGLIIDGPFSDQQVPRWGEQICAAMRQPFVLPGSNLRASVSMGLAISRDDDTPETLYDRADYASTVAKRGYRGAAVLFDERHADEISKVRSMEHALHTADLDAEIYILFQPQFDIAFNRTTGYEVLARWRSPTLGEVSPGEFIPMAERSGMISKITQTVLKKALAVLDELPAPMRLSVNLSAHDIGSATAIEGIAALVGAAGTPCRIDFEITETSIMRDLQQANAALVSLLALGSRIALDDFGTGHSSLTYIQNLPLDRIKVDRSFVAEVTSNPTSRAIIKTTVDLCRNLGITCVFEGIETEEQLEALLGLGGTVMQGYLFGRPMSKTAMLEHCARERLGANEMPRLNLHATS</sequence>
<dbReference type="PROSITE" id="PS50887">
    <property type="entry name" value="GGDEF"/>
    <property type="match status" value="1"/>
</dbReference>
<feature type="transmembrane region" description="Helical" evidence="1">
    <location>
        <begin position="125"/>
        <end position="143"/>
    </location>
</feature>
<keyword evidence="1" id="KW-0812">Transmembrane</keyword>
<feature type="transmembrane region" description="Helical" evidence="1">
    <location>
        <begin position="98"/>
        <end position="119"/>
    </location>
</feature>
<keyword evidence="1" id="KW-0472">Membrane</keyword>
<feature type="transmembrane region" description="Helical" evidence="1">
    <location>
        <begin position="60"/>
        <end position="78"/>
    </location>
</feature>
<protein>
    <submittedName>
        <fullName evidence="5">Diguanylate cyclase (GGDEF) domain-containing protein</fullName>
    </submittedName>
</protein>
<keyword evidence="1" id="KW-1133">Transmembrane helix</keyword>
<dbReference type="InterPro" id="IPR043128">
    <property type="entry name" value="Rev_trsase/Diguanyl_cyclase"/>
</dbReference>
<dbReference type="EMBL" id="LAJF01000024">
    <property type="protein sequence ID" value="KKB86637.1"/>
    <property type="molecule type" value="Genomic_DNA"/>
</dbReference>
<dbReference type="SUPFAM" id="SSF141868">
    <property type="entry name" value="EAL domain-like"/>
    <property type="match status" value="1"/>
</dbReference>
<feature type="transmembrane region" description="Helical" evidence="1">
    <location>
        <begin position="172"/>
        <end position="191"/>
    </location>
</feature>
<dbReference type="Pfam" id="PF00563">
    <property type="entry name" value="EAL"/>
    <property type="match status" value="1"/>
</dbReference>
<proteinExistence type="predicted"/>
<dbReference type="Proteomes" id="UP000184533">
    <property type="component" value="Unassembled WGS sequence"/>
</dbReference>
<dbReference type="Gene3D" id="3.30.70.270">
    <property type="match status" value="1"/>
</dbReference>
<dbReference type="CDD" id="cd01949">
    <property type="entry name" value="GGDEF"/>
    <property type="match status" value="1"/>
</dbReference>
<evidence type="ECO:0000313" key="5">
    <source>
        <dbReference type="EMBL" id="SHE38315.1"/>
    </source>
</evidence>
<reference evidence="5 7" key="2">
    <citation type="submission" date="2016-11" db="EMBL/GenBank/DDBJ databases">
        <authorList>
            <person name="Jaros S."/>
            <person name="Januszkiewicz K."/>
            <person name="Wedrychowicz H."/>
        </authorList>
    </citation>
    <scope>NUCLEOTIDE SEQUENCE [LARGE SCALE GENOMIC DNA]</scope>
    <source>
        <strain evidence="5 7">DSM 17137</strain>
    </source>
</reference>
<accession>A0A0F5LYC6</accession>
<evidence type="ECO:0000313" key="6">
    <source>
        <dbReference type="Proteomes" id="UP000033608"/>
    </source>
</evidence>
<evidence type="ECO:0000313" key="4">
    <source>
        <dbReference type="EMBL" id="KKB86637.1"/>
    </source>
</evidence>
<feature type="domain" description="GGDEF" evidence="3">
    <location>
        <begin position="255"/>
        <end position="387"/>
    </location>
</feature>
<gene>
    <name evidence="5" type="ORF">SAMN02745223_00232</name>
    <name evidence="4" type="ORF">VW29_01340</name>
</gene>
<evidence type="ECO:0000259" key="3">
    <source>
        <dbReference type="PROSITE" id="PS50887"/>
    </source>
</evidence>
<dbReference type="AlphaFoldDB" id="A0A0F5LYC6"/>
<evidence type="ECO:0000259" key="2">
    <source>
        <dbReference type="PROSITE" id="PS50883"/>
    </source>
</evidence>
<dbReference type="EMBL" id="FQVC01000001">
    <property type="protein sequence ID" value="SHE38315.1"/>
    <property type="molecule type" value="Genomic_DNA"/>
</dbReference>
<dbReference type="InterPro" id="IPR001633">
    <property type="entry name" value="EAL_dom"/>
</dbReference>
<reference evidence="4 6" key="1">
    <citation type="submission" date="2015-03" db="EMBL/GenBank/DDBJ databases">
        <authorList>
            <person name="Hassan Y.I."/>
            <person name="Lepp D."/>
            <person name="Zhou T."/>
        </authorList>
    </citation>
    <scope>NUCLEOTIDE SEQUENCE [LARGE SCALE GENOMIC DNA]</scope>
    <source>
        <strain evidence="4 6">DSM 17137</strain>
    </source>
</reference>
<dbReference type="PANTHER" id="PTHR44757:SF2">
    <property type="entry name" value="BIOFILM ARCHITECTURE MAINTENANCE PROTEIN MBAA"/>
    <property type="match status" value="1"/>
</dbReference>
<dbReference type="PANTHER" id="PTHR44757">
    <property type="entry name" value="DIGUANYLATE CYCLASE DGCP"/>
    <property type="match status" value="1"/>
</dbReference>
<dbReference type="NCBIfam" id="TIGR00254">
    <property type="entry name" value="GGDEF"/>
    <property type="match status" value="1"/>
</dbReference>
<evidence type="ECO:0000256" key="1">
    <source>
        <dbReference type="SAM" id="Phobius"/>
    </source>
</evidence>
<dbReference type="InterPro" id="IPR000160">
    <property type="entry name" value="GGDEF_dom"/>
</dbReference>
<feature type="transmembrane region" description="Helical" evidence="1">
    <location>
        <begin position="34"/>
        <end position="54"/>
    </location>
</feature>
<dbReference type="Gene3D" id="3.20.20.450">
    <property type="entry name" value="EAL domain"/>
    <property type="match status" value="1"/>
</dbReference>
<dbReference type="InterPro" id="IPR035919">
    <property type="entry name" value="EAL_sf"/>
</dbReference>
<dbReference type="InterPro" id="IPR029787">
    <property type="entry name" value="Nucleotide_cyclase"/>
</dbReference>
<dbReference type="InterPro" id="IPR052155">
    <property type="entry name" value="Biofilm_reg_signaling"/>
</dbReference>